<accession>A0A7J7JND0</accession>
<dbReference type="Gene3D" id="3.10.10.10">
    <property type="entry name" value="HIV Type 1 Reverse Transcriptase, subunit A, domain 1"/>
    <property type="match status" value="1"/>
</dbReference>
<reference evidence="1" key="1">
    <citation type="submission" date="2020-06" db="EMBL/GenBank/DDBJ databases">
        <title>Draft genome of Bugula neritina, a colonial animal packing powerful symbionts and potential medicines.</title>
        <authorList>
            <person name="Rayko M."/>
        </authorList>
    </citation>
    <scope>NUCLEOTIDE SEQUENCE [LARGE SCALE GENOMIC DNA]</scope>
    <source>
        <strain evidence="1">Kwan_BN1</strain>
    </source>
</reference>
<sequence length="178" mass="20552">MADEALKQMLEDGVMNKIEEPTPWVAPMVIVPKSDQNKKTMKQDLAQKIGTNSLIIPTDKTNNFYNMEISNYIITKDYKKADQNTPQEINLEAKHIAKSLQIKDRITTTNTTDAYITLKDHKLNFTNNPKENLPTSYQKCKELVSFMSLWNKLSSTDCLFSHWPRKDAEYSKFSLLEV</sequence>
<keyword evidence="2" id="KW-1185">Reference proteome</keyword>
<dbReference type="OrthoDB" id="5988108at2759"/>
<protein>
    <submittedName>
        <fullName evidence="1">Uncharacterized protein</fullName>
    </submittedName>
</protein>
<dbReference type="AlphaFoldDB" id="A0A7J7JND0"/>
<organism evidence="1 2">
    <name type="scientific">Bugula neritina</name>
    <name type="common">Brown bryozoan</name>
    <name type="synonym">Sertularia neritina</name>
    <dbReference type="NCBI Taxonomy" id="10212"/>
    <lineage>
        <taxon>Eukaryota</taxon>
        <taxon>Metazoa</taxon>
        <taxon>Spiralia</taxon>
        <taxon>Lophotrochozoa</taxon>
        <taxon>Bryozoa</taxon>
        <taxon>Gymnolaemata</taxon>
        <taxon>Cheilostomatida</taxon>
        <taxon>Flustrina</taxon>
        <taxon>Buguloidea</taxon>
        <taxon>Bugulidae</taxon>
        <taxon>Bugula</taxon>
    </lineage>
</organism>
<proteinExistence type="predicted"/>
<name>A0A7J7JND0_BUGNE</name>
<comment type="caution">
    <text evidence="1">The sequence shown here is derived from an EMBL/GenBank/DDBJ whole genome shotgun (WGS) entry which is preliminary data.</text>
</comment>
<gene>
    <name evidence="1" type="ORF">EB796_013833</name>
</gene>
<evidence type="ECO:0000313" key="1">
    <source>
        <dbReference type="EMBL" id="KAF6027862.1"/>
    </source>
</evidence>
<dbReference type="Proteomes" id="UP000593567">
    <property type="component" value="Unassembled WGS sequence"/>
</dbReference>
<dbReference type="EMBL" id="VXIV02002013">
    <property type="protein sequence ID" value="KAF6027862.1"/>
    <property type="molecule type" value="Genomic_DNA"/>
</dbReference>
<evidence type="ECO:0000313" key="2">
    <source>
        <dbReference type="Proteomes" id="UP000593567"/>
    </source>
</evidence>